<dbReference type="EMBL" id="CM037614">
    <property type="protein sequence ID" value="KAH8017312.1"/>
    <property type="molecule type" value="Genomic_DNA"/>
</dbReference>
<keyword evidence="2" id="KW-1185">Reference proteome</keyword>
<gene>
    <name evidence="1" type="primary">DHRS1_2</name>
    <name evidence="1" type="ORF">K3G42_028252</name>
</gene>
<evidence type="ECO:0000313" key="2">
    <source>
        <dbReference type="Proteomes" id="UP000827872"/>
    </source>
</evidence>
<accession>A0ACB8GCR6</accession>
<protein>
    <submittedName>
        <fullName evidence="1">Dehydrogenase/reductase SDR member 1</fullName>
    </submittedName>
</protein>
<reference evidence="1" key="1">
    <citation type="submission" date="2021-08" db="EMBL/GenBank/DDBJ databases">
        <title>The first chromosome-level gecko genome reveals the dynamic sex chromosomes of Neotropical dwarf geckos (Sphaerodactylidae: Sphaerodactylus).</title>
        <authorList>
            <person name="Pinto B.J."/>
            <person name="Keating S.E."/>
            <person name="Gamble T."/>
        </authorList>
    </citation>
    <scope>NUCLEOTIDE SEQUENCE</scope>
    <source>
        <strain evidence="1">TG3544</strain>
    </source>
</reference>
<evidence type="ECO:0000313" key="1">
    <source>
        <dbReference type="EMBL" id="KAH8017312.1"/>
    </source>
</evidence>
<sequence>MAESIEVSGKCVVGLATNPNILHHSGKVLLSPELAQRYQFKDVDGKDVFNYTSLRNILIELMPKCLDQYLNSYTTHMLNTQYKSPHPSQNPQ</sequence>
<comment type="caution">
    <text evidence="1">The sequence shown here is derived from an EMBL/GenBank/DDBJ whole genome shotgun (WGS) entry which is preliminary data.</text>
</comment>
<proteinExistence type="predicted"/>
<organism evidence="1 2">
    <name type="scientific">Sphaerodactylus townsendi</name>
    <dbReference type="NCBI Taxonomy" id="933632"/>
    <lineage>
        <taxon>Eukaryota</taxon>
        <taxon>Metazoa</taxon>
        <taxon>Chordata</taxon>
        <taxon>Craniata</taxon>
        <taxon>Vertebrata</taxon>
        <taxon>Euteleostomi</taxon>
        <taxon>Lepidosauria</taxon>
        <taxon>Squamata</taxon>
        <taxon>Bifurcata</taxon>
        <taxon>Gekkota</taxon>
        <taxon>Sphaerodactylidae</taxon>
        <taxon>Sphaerodactylus</taxon>
    </lineage>
</organism>
<dbReference type="Proteomes" id="UP000827872">
    <property type="component" value="Linkage Group LG01"/>
</dbReference>
<name>A0ACB8GCR6_9SAUR</name>